<reference evidence="10" key="1">
    <citation type="submission" date="2017-06" db="EMBL/GenBank/DDBJ databases">
        <authorList>
            <person name="Varghese N."/>
            <person name="Submissions S."/>
        </authorList>
    </citation>
    <scope>NUCLEOTIDE SEQUENCE [LARGE SCALE GENOMIC DNA]</scope>
    <source>
        <strain evidence="10">DSM 44485</strain>
    </source>
</reference>
<dbReference type="GO" id="GO:0030170">
    <property type="term" value="F:pyridoxal phosphate binding"/>
    <property type="evidence" value="ECO:0007669"/>
    <property type="project" value="InterPro"/>
</dbReference>
<keyword evidence="5" id="KW-0663">Pyridoxal phosphate</keyword>
<dbReference type="NCBIfam" id="TIGR01979">
    <property type="entry name" value="sufS"/>
    <property type="match status" value="1"/>
</dbReference>
<feature type="domain" description="Aminotransferase class V" evidence="8">
    <location>
        <begin position="79"/>
        <end position="459"/>
    </location>
</feature>
<dbReference type="InterPro" id="IPR015421">
    <property type="entry name" value="PyrdxlP-dep_Trfase_major"/>
</dbReference>
<dbReference type="GO" id="GO:0016829">
    <property type="term" value="F:lyase activity"/>
    <property type="evidence" value="ECO:0007669"/>
    <property type="project" value="UniProtKB-KW"/>
</dbReference>
<dbReference type="PANTHER" id="PTHR43586">
    <property type="entry name" value="CYSTEINE DESULFURASE"/>
    <property type="match status" value="1"/>
</dbReference>
<evidence type="ECO:0000256" key="6">
    <source>
        <dbReference type="ARBA" id="ARBA00050776"/>
    </source>
</evidence>
<sequence>MSEADRGAWGVAPPQGPGMSEADRGAWGVAPPQGGGMTEADRGAGAAASARGTGSLLPEELKKDFPLLQRTVRGGRPLVYLDSGATSQKPVRVLDAEREFYERHNAAPHRGAHLLAEEATEAYENARASIARFVGAAPAEIVFTKNATEGINLVAYAMSNAATAGPEAERFAVGPGDEIVVSEMEHHANLVPWQQLCRRTGATLRWFGITDEGRLDLDDLDGIVNERTKIVALTHQSNVLGTVPPIERIVERARAVGALVLLDAAQSVPHQPVDVARLGADFLVFSGHKMLGPTGIGVLWGRGELLAAMPPFITGGSMIEVVHMEETTFMPPPQRFEAGVPMTAQAVGLGVACEYLADIGMARVHAHEEALVGYSLERLGEIPGVRVIGPGTTEARGGAVSFTVDGIHPHDVGQVLDELGVEVRVGHHCAWPICRRFGIPATTRATFYLYNTLGDVDALADGVRQAQKFFGTA</sequence>
<evidence type="ECO:0000256" key="2">
    <source>
        <dbReference type="ARBA" id="ARBA00010447"/>
    </source>
</evidence>
<dbReference type="SUPFAM" id="SSF53383">
    <property type="entry name" value="PLP-dependent transferases"/>
    <property type="match status" value="1"/>
</dbReference>
<keyword evidence="9" id="KW-0456">Lyase</keyword>
<protein>
    <recommendedName>
        <fullName evidence="3">cysteine desulfurase</fullName>
        <ecNumber evidence="3">2.8.1.7</ecNumber>
    </recommendedName>
</protein>
<evidence type="ECO:0000256" key="5">
    <source>
        <dbReference type="ARBA" id="ARBA00022898"/>
    </source>
</evidence>
<dbReference type="InterPro" id="IPR015422">
    <property type="entry name" value="PyrdxlP-dep_Trfase_small"/>
</dbReference>
<feature type="compositionally biased region" description="Low complexity" evidence="7">
    <location>
        <begin position="43"/>
        <end position="55"/>
    </location>
</feature>
<dbReference type="Gene3D" id="3.40.640.10">
    <property type="entry name" value="Type I PLP-dependent aspartate aminotransferase-like (Major domain)"/>
    <property type="match status" value="1"/>
</dbReference>
<name>A0A238ZLX9_9ACTN</name>
<dbReference type="GO" id="GO:0006534">
    <property type="term" value="P:cysteine metabolic process"/>
    <property type="evidence" value="ECO:0007669"/>
    <property type="project" value="InterPro"/>
</dbReference>
<gene>
    <name evidence="9" type="ORF">SAMN06265355_107324</name>
</gene>
<evidence type="ECO:0000313" key="10">
    <source>
        <dbReference type="Proteomes" id="UP000198420"/>
    </source>
</evidence>
<dbReference type="Proteomes" id="UP000198420">
    <property type="component" value="Unassembled WGS sequence"/>
</dbReference>
<dbReference type="Gene3D" id="3.90.1150.10">
    <property type="entry name" value="Aspartate Aminotransferase, domain 1"/>
    <property type="match status" value="1"/>
</dbReference>
<feature type="region of interest" description="Disordered" evidence="7">
    <location>
        <begin position="1"/>
        <end position="55"/>
    </location>
</feature>
<evidence type="ECO:0000256" key="1">
    <source>
        <dbReference type="ARBA" id="ARBA00001933"/>
    </source>
</evidence>
<proteinExistence type="inferred from homology"/>
<organism evidence="9 10">
    <name type="scientific">Actinomadura mexicana</name>
    <dbReference type="NCBI Taxonomy" id="134959"/>
    <lineage>
        <taxon>Bacteria</taxon>
        <taxon>Bacillati</taxon>
        <taxon>Actinomycetota</taxon>
        <taxon>Actinomycetes</taxon>
        <taxon>Streptosporangiales</taxon>
        <taxon>Thermomonosporaceae</taxon>
        <taxon>Actinomadura</taxon>
    </lineage>
</organism>
<evidence type="ECO:0000313" key="9">
    <source>
        <dbReference type="EMBL" id="SNR83978.1"/>
    </source>
</evidence>
<dbReference type="PANTHER" id="PTHR43586:SF8">
    <property type="entry name" value="CYSTEINE DESULFURASE 1, CHLOROPLASTIC"/>
    <property type="match status" value="1"/>
</dbReference>
<dbReference type="InterPro" id="IPR000192">
    <property type="entry name" value="Aminotrans_V_dom"/>
</dbReference>
<dbReference type="EC" id="2.8.1.7" evidence="3"/>
<dbReference type="GO" id="GO:0031071">
    <property type="term" value="F:cysteine desulfurase activity"/>
    <property type="evidence" value="ECO:0007669"/>
    <property type="project" value="UniProtKB-EC"/>
</dbReference>
<comment type="catalytic activity">
    <reaction evidence="6">
        <text>(sulfur carrier)-H + L-cysteine = (sulfur carrier)-SH + L-alanine</text>
        <dbReference type="Rhea" id="RHEA:43892"/>
        <dbReference type="Rhea" id="RHEA-COMP:14737"/>
        <dbReference type="Rhea" id="RHEA-COMP:14739"/>
        <dbReference type="ChEBI" id="CHEBI:29917"/>
        <dbReference type="ChEBI" id="CHEBI:35235"/>
        <dbReference type="ChEBI" id="CHEBI:57972"/>
        <dbReference type="ChEBI" id="CHEBI:64428"/>
        <dbReference type="EC" id="2.8.1.7"/>
    </reaction>
</comment>
<keyword evidence="10" id="KW-1185">Reference proteome</keyword>
<evidence type="ECO:0000256" key="3">
    <source>
        <dbReference type="ARBA" id="ARBA00012239"/>
    </source>
</evidence>
<accession>A0A238ZLX9</accession>
<dbReference type="InterPro" id="IPR010970">
    <property type="entry name" value="Cys_dSase_SufS"/>
</dbReference>
<keyword evidence="4" id="KW-0808">Transferase</keyword>
<dbReference type="InterPro" id="IPR015424">
    <property type="entry name" value="PyrdxlP-dep_Trfase"/>
</dbReference>
<comment type="cofactor">
    <cofactor evidence="1">
        <name>pyridoxal 5'-phosphate</name>
        <dbReference type="ChEBI" id="CHEBI:597326"/>
    </cofactor>
</comment>
<evidence type="ECO:0000256" key="7">
    <source>
        <dbReference type="SAM" id="MobiDB-lite"/>
    </source>
</evidence>
<comment type="similarity">
    <text evidence="2">Belongs to the class-V pyridoxal-phosphate-dependent aminotransferase family. Csd subfamily.</text>
</comment>
<dbReference type="CDD" id="cd06453">
    <property type="entry name" value="SufS_like"/>
    <property type="match status" value="1"/>
</dbReference>
<evidence type="ECO:0000256" key="4">
    <source>
        <dbReference type="ARBA" id="ARBA00022679"/>
    </source>
</evidence>
<dbReference type="EMBL" id="FZNP01000007">
    <property type="protein sequence ID" value="SNR83978.1"/>
    <property type="molecule type" value="Genomic_DNA"/>
</dbReference>
<dbReference type="AlphaFoldDB" id="A0A238ZLX9"/>
<dbReference type="Pfam" id="PF00266">
    <property type="entry name" value="Aminotran_5"/>
    <property type="match status" value="1"/>
</dbReference>
<evidence type="ECO:0000259" key="8">
    <source>
        <dbReference type="Pfam" id="PF00266"/>
    </source>
</evidence>